<dbReference type="Proteomes" id="UP000245626">
    <property type="component" value="Unassembled WGS sequence"/>
</dbReference>
<organism evidence="1 2">
    <name type="scientific">Violaceomyces palustris</name>
    <dbReference type="NCBI Taxonomy" id="1673888"/>
    <lineage>
        <taxon>Eukaryota</taxon>
        <taxon>Fungi</taxon>
        <taxon>Dikarya</taxon>
        <taxon>Basidiomycota</taxon>
        <taxon>Ustilaginomycotina</taxon>
        <taxon>Ustilaginomycetes</taxon>
        <taxon>Violaceomycetales</taxon>
        <taxon>Violaceomycetaceae</taxon>
        <taxon>Violaceomyces</taxon>
    </lineage>
</organism>
<reference evidence="1 2" key="1">
    <citation type="journal article" date="2018" name="Mol. Biol. Evol.">
        <title>Broad Genomic Sampling Reveals a Smut Pathogenic Ancestry of the Fungal Clade Ustilaginomycotina.</title>
        <authorList>
            <person name="Kijpornyongpan T."/>
            <person name="Mondo S.J."/>
            <person name="Barry K."/>
            <person name="Sandor L."/>
            <person name="Lee J."/>
            <person name="Lipzen A."/>
            <person name="Pangilinan J."/>
            <person name="LaButti K."/>
            <person name="Hainaut M."/>
            <person name="Henrissat B."/>
            <person name="Grigoriev I.V."/>
            <person name="Spatafora J.W."/>
            <person name="Aime M.C."/>
        </authorList>
    </citation>
    <scope>NUCLEOTIDE SEQUENCE [LARGE SCALE GENOMIC DNA]</scope>
    <source>
        <strain evidence="1 2">SA 807</strain>
    </source>
</reference>
<name>A0ACD0NU38_9BASI</name>
<evidence type="ECO:0000313" key="1">
    <source>
        <dbReference type="EMBL" id="PWN49312.1"/>
    </source>
</evidence>
<accession>A0ACD0NU38</accession>
<dbReference type="EMBL" id="KZ820069">
    <property type="protein sequence ID" value="PWN49312.1"/>
    <property type="molecule type" value="Genomic_DNA"/>
</dbReference>
<protein>
    <submittedName>
        <fullName evidence="1">Uncharacterized protein</fullName>
    </submittedName>
</protein>
<evidence type="ECO:0000313" key="2">
    <source>
        <dbReference type="Proteomes" id="UP000245626"/>
    </source>
</evidence>
<sequence length="1213" mass="135523">MSDLPSPQNQSASTGERNPDLAKSQQLSPFQDDPHHPLQLAPPTNASSDSVRQRRPHLSATSDYTPASSKEDHQTEKLPPPPSPRKLPPTSSSPRDHAFDSHVKTIKPSHDDGKKRSDLPWYRFGFKQPPKQLAWIPATLTWPKLKPVLRSSLVAWICMLFMLINPVERMLGNASFLVLVGAFIQPAELPLVAVAEREFFTLLFAVLSWAWCCIAIKISHSVRTNAIPQAEVDPKVIFEGYYIQARPAVVCAVFLSFGAATLLYTKVRFGPGPFLFATIFSCILMNVTLTYTPLFPYTYYMLSTSIIIPLAVKAAVNIVISALFFPKSVNSQYCERLVAVLDPLAKANRAQIGLLKTSPLDDDFDFNTVRSLVDQSEAGLMPLQMSSRLITRELSFGLANGEDLKSLERLARSLVGPADGWSYYLSMIKADITNAHFPKTPLPSHLVTPIGTPGGTPRTSQEHERPTTAGGHVDDERPGRGSSRLKQLGNVSRSGSPSSSIFARNHHSHHHSHNYHHHHHRNSSKHHLHLHLHGLLHKHETAPVGVWESIRFANLEAHLHTASSNPITEMFAKLLQETSKDILEANAEGIEHISSWAKKLNSERFAMIKDRFFKSKKAMLEDAEKQARTTQGVIQDLEDKLEKFRTEQRLCILEPFRAPLEGQHSEPIDHLQPGEISKVHHRYLYQVWLHQFHTMTFSERLLSLLKSMEEIEKERTKARLWGPSLPRLLTMDTWKNFGGEHDDEGAEEDPDTIPNYSTSKDPPATELGQTRARDPDALDPENSLELLGQKAYFLFSRLFQGHLLFGVKAAALVALVSLPAFLKSSAGWAYRNRAIWSIFMAQLTLARFRGETAFALFSRIVATTLGAAIGLVIWYISAGNGLGNVWGMAVTTAIAFPILFLIRLYYPGPPITSIITTVTVGLVVGYSWKDTHNPAGGSPGYGWDVAWRRFVTVIIGVVAAFIFALLPPSKTLREHQRLSHSTTIAELGEIYCKVVALASGPHGKGNEEESLKITKRSLALRAKLRRLNVASANVAYEFSLRGKWPTSRYQELFNVQMEISKLLNHCVTVIERLGPAYSKALLRRTRFLDPLFLGDVISVIQMCSTALRTASPLPQITPCPLVDRFLLFEHGFAITRDDEADDLGLPRTINLSTLSDQEYMYFAVGVSSFFGLVSRLDKLCVTVKELVGESYAIPADVHRINVIRGSDWSRRQW</sequence>
<keyword evidence="2" id="KW-1185">Reference proteome</keyword>
<proteinExistence type="predicted"/>
<gene>
    <name evidence="1" type="ORF">IE53DRAFT_369881</name>
</gene>